<dbReference type="PANTHER" id="PTHR46927:SF3">
    <property type="entry name" value="THAP-TYPE DOMAIN-CONTAINING PROTEIN"/>
    <property type="match status" value="1"/>
</dbReference>
<dbReference type="SUPFAM" id="SSF57716">
    <property type="entry name" value="Glucocorticoid receptor-like (DNA-binding domain)"/>
    <property type="match status" value="1"/>
</dbReference>
<dbReference type="Proteomes" id="UP000000305">
    <property type="component" value="Unassembled WGS sequence"/>
</dbReference>
<feature type="compositionally biased region" description="Polar residues" evidence="6">
    <location>
        <begin position="277"/>
        <end position="293"/>
    </location>
</feature>
<keyword evidence="1" id="KW-0479">Metal-binding</keyword>
<dbReference type="HOGENOM" id="CLU_950804_0_0_1"/>
<dbReference type="PANTHER" id="PTHR46927">
    <property type="entry name" value="AGAP005574-PA"/>
    <property type="match status" value="1"/>
</dbReference>
<dbReference type="InParanoid" id="E9HCG2"/>
<sequence>MRQKFYVLYCDGTFLVVDLETSTGVGVVIVPDFWFSSNSCRYPPLSRKGTRAITSREKQEDDWLNYPAICRGTFGLYKEARIRKLAVAEVVSDINIPSLKWSILEEENAQETQMWTMMSCNTVILDPQRHLPILDYCAVLCTMPAKCCVPNCKTGYSSNYKENADAAKECLILFSTSNKELLAKWSKAVPREDYVFTKHSKVCIKHFEDTDVLKGYTHYVHGKPIFTPYKRFRLKPDVVPCIFPNCPVYLSKNPGLDKISVPISLSDSLNSNENEVQENTEITKTTNQESTTD</sequence>
<name>E9HCG2_DAPPU</name>
<reference evidence="8 9" key="1">
    <citation type="journal article" date="2011" name="Science">
        <title>The ecoresponsive genome of Daphnia pulex.</title>
        <authorList>
            <person name="Colbourne J.K."/>
            <person name="Pfrender M.E."/>
            <person name="Gilbert D."/>
            <person name="Thomas W.K."/>
            <person name="Tucker A."/>
            <person name="Oakley T.H."/>
            <person name="Tokishita S."/>
            <person name="Aerts A."/>
            <person name="Arnold G.J."/>
            <person name="Basu M.K."/>
            <person name="Bauer D.J."/>
            <person name="Caceres C.E."/>
            <person name="Carmel L."/>
            <person name="Casola C."/>
            <person name="Choi J.H."/>
            <person name="Detter J.C."/>
            <person name="Dong Q."/>
            <person name="Dusheyko S."/>
            <person name="Eads B.D."/>
            <person name="Frohlich T."/>
            <person name="Geiler-Samerotte K.A."/>
            <person name="Gerlach D."/>
            <person name="Hatcher P."/>
            <person name="Jogdeo S."/>
            <person name="Krijgsveld J."/>
            <person name="Kriventseva E.V."/>
            <person name="Kultz D."/>
            <person name="Laforsch C."/>
            <person name="Lindquist E."/>
            <person name="Lopez J."/>
            <person name="Manak J.R."/>
            <person name="Muller J."/>
            <person name="Pangilinan J."/>
            <person name="Patwardhan R.P."/>
            <person name="Pitluck S."/>
            <person name="Pritham E.J."/>
            <person name="Rechtsteiner A."/>
            <person name="Rho M."/>
            <person name="Rogozin I.B."/>
            <person name="Sakarya O."/>
            <person name="Salamov A."/>
            <person name="Schaack S."/>
            <person name="Shapiro H."/>
            <person name="Shiga Y."/>
            <person name="Skalitzky C."/>
            <person name="Smith Z."/>
            <person name="Souvorov A."/>
            <person name="Sung W."/>
            <person name="Tang Z."/>
            <person name="Tsuchiya D."/>
            <person name="Tu H."/>
            <person name="Vos H."/>
            <person name="Wang M."/>
            <person name="Wolf Y.I."/>
            <person name="Yamagata H."/>
            <person name="Yamada T."/>
            <person name="Ye Y."/>
            <person name="Shaw J.R."/>
            <person name="Andrews J."/>
            <person name="Crease T.J."/>
            <person name="Tang H."/>
            <person name="Lucas S.M."/>
            <person name="Robertson H.M."/>
            <person name="Bork P."/>
            <person name="Koonin E.V."/>
            <person name="Zdobnov E.M."/>
            <person name="Grigoriev I.V."/>
            <person name="Lynch M."/>
            <person name="Boore J.L."/>
        </authorList>
    </citation>
    <scope>NUCLEOTIDE SEQUENCE [LARGE SCALE GENOMIC DNA]</scope>
</reference>
<dbReference type="KEGG" id="dpx:DAPPUDRAFT_328078"/>
<dbReference type="Pfam" id="PF05485">
    <property type="entry name" value="THAP"/>
    <property type="match status" value="1"/>
</dbReference>
<evidence type="ECO:0000313" key="9">
    <source>
        <dbReference type="Proteomes" id="UP000000305"/>
    </source>
</evidence>
<feature type="domain" description="THAP-type" evidence="7">
    <location>
        <begin position="143"/>
        <end position="243"/>
    </location>
</feature>
<keyword evidence="9" id="KW-1185">Reference proteome</keyword>
<dbReference type="OrthoDB" id="6382411at2759"/>
<dbReference type="PROSITE" id="PS50950">
    <property type="entry name" value="ZF_THAP"/>
    <property type="match status" value="1"/>
</dbReference>
<keyword evidence="2 5" id="KW-0863">Zinc-finger</keyword>
<keyword evidence="4 5" id="KW-0238">DNA-binding</keyword>
<organism evidence="8 9">
    <name type="scientific">Daphnia pulex</name>
    <name type="common">Water flea</name>
    <dbReference type="NCBI Taxonomy" id="6669"/>
    <lineage>
        <taxon>Eukaryota</taxon>
        <taxon>Metazoa</taxon>
        <taxon>Ecdysozoa</taxon>
        <taxon>Arthropoda</taxon>
        <taxon>Crustacea</taxon>
        <taxon>Branchiopoda</taxon>
        <taxon>Diplostraca</taxon>
        <taxon>Cladocera</taxon>
        <taxon>Anomopoda</taxon>
        <taxon>Daphniidae</taxon>
        <taxon>Daphnia</taxon>
    </lineage>
</organism>
<evidence type="ECO:0000256" key="3">
    <source>
        <dbReference type="ARBA" id="ARBA00022833"/>
    </source>
</evidence>
<accession>E9HCG2</accession>
<dbReference type="AlphaFoldDB" id="E9HCG2"/>
<dbReference type="SMART" id="SM00980">
    <property type="entry name" value="THAP"/>
    <property type="match status" value="1"/>
</dbReference>
<evidence type="ECO:0000256" key="4">
    <source>
        <dbReference type="ARBA" id="ARBA00023125"/>
    </source>
</evidence>
<keyword evidence="3" id="KW-0862">Zinc</keyword>
<dbReference type="EMBL" id="GL732620">
    <property type="protein sequence ID" value="EFX70538.1"/>
    <property type="molecule type" value="Genomic_DNA"/>
</dbReference>
<gene>
    <name evidence="8" type="ORF">DAPPUDRAFT_328078</name>
</gene>
<proteinExistence type="predicted"/>
<evidence type="ECO:0000256" key="5">
    <source>
        <dbReference type="PROSITE-ProRule" id="PRU00309"/>
    </source>
</evidence>
<dbReference type="GO" id="GO:0003677">
    <property type="term" value="F:DNA binding"/>
    <property type="evidence" value="ECO:0007669"/>
    <property type="project" value="UniProtKB-UniRule"/>
</dbReference>
<evidence type="ECO:0000259" key="7">
    <source>
        <dbReference type="PROSITE" id="PS50950"/>
    </source>
</evidence>
<dbReference type="InterPro" id="IPR006612">
    <property type="entry name" value="THAP_Znf"/>
</dbReference>
<evidence type="ECO:0000256" key="2">
    <source>
        <dbReference type="ARBA" id="ARBA00022771"/>
    </source>
</evidence>
<evidence type="ECO:0000313" key="8">
    <source>
        <dbReference type="EMBL" id="EFX70538.1"/>
    </source>
</evidence>
<feature type="region of interest" description="Disordered" evidence="6">
    <location>
        <begin position="270"/>
        <end position="293"/>
    </location>
</feature>
<dbReference type="InterPro" id="IPR052224">
    <property type="entry name" value="THAP_domain_protein"/>
</dbReference>
<evidence type="ECO:0000256" key="1">
    <source>
        <dbReference type="ARBA" id="ARBA00022723"/>
    </source>
</evidence>
<dbReference type="GO" id="GO:0008270">
    <property type="term" value="F:zinc ion binding"/>
    <property type="evidence" value="ECO:0007669"/>
    <property type="project" value="UniProtKB-KW"/>
</dbReference>
<protein>
    <recommendedName>
        <fullName evidence="7">THAP-type domain-containing protein</fullName>
    </recommendedName>
</protein>
<evidence type="ECO:0000256" key="6">
    <source>
        <dbReference type="SAM" id="MobiDB-lite"/>
    </source>
</evidence>